<dbReference type="AlphaFoldDB" id="A0AAE1QFQ5"/>
<sequence length="65" mass="7918">MKGDSLTDHLYDTQVENTAAVLVKFKRRHRENWKHKRRDKENGKHKRRDKENGKHKSRDRDNGKH</sequence>
<accession>A0AAE1QFQ5</accession>
<feature type="non-terminal residue" evidence="2">
    <location>
        <position position="65"/>
    </location>
</feature>
<keyword evidence="3" id="KW-1185">Reference proteome</keyword>
<organism evidence="2 3">
    <name type="scientific">Petrolisthes manimaculis</name>
    <dbReference type="NCBI Taxonomy" id="1843537"/>
    <lineage>
        <taxon>Eukaryota</taxon>
        <taxon>Metazoa</taxon>
        <taxon>Ecdysozoa</taxon>
        <taxon>Arthropoda</taxon>
        <taxon>Crustacea</taxon>
        <taxon>Multicrustacea</taxon>
        <taxon>Malacostraca</taxon>
        <taxon>Eumalacostraca</taxon>
        <taxon>Eucarida</taxon>
        <taxon>Decapoda</taxon>
        <taxon>Pleocyemata</taxon>
        <taxon>Anomura</taxon>
        <taxon>Galatheoidea</taxon>
        <taxon>Porcellanidae</taxon>
        <taxon>Petrolisthes</taxon>
    </lineage>
</organism>
<dbReference type="EMBL" id="JAWZYT010000249">
    <property type="protein sequence ID" value="KAK4326049.1"/>
    <property type="molecule type" value="Genomic_DNA"/>
</dbReference>
<protein>
    <submittedName>
        <fullName evidence="2">Uncharacterized protein</fullName>
    </submittedName>
</protein>
<evidence type="ECO:0000313" key="3">
    <source>
        <dbReference type="Proteomes" id="UP001292094"/>
    </source>
</evidence>
<gene>
    <name evidence="2" type="ORF">Pmani_003395</name>
</gene>
<evidence type="ECO:0000256" key="1">
    <source>
        <dbReference type="SAM" id="MobiDB-lite"/>
    </source>
</evidence>
<reference evidence="2" key="1">
    <citation type="submission" date="2023-11" db="EMBL/GenBank/DDBJ databases">
        <title>Genome assemblies of two species of porcelain crab, Petrolisthes cinctipes and Petrolisthes manimaculis (Anomura: Porcellanidae).</title>
        <authorList>
            <person name="Angst P."/>
        </authorList>
    </citation>
    <scope>NUCLEOTIDE SEQUENCE</scope>
    <source>
        <strain evidence="2">PB745_02</strain>
        <tissue evidence="2">Gill</tissue>
    </source>
</reference>
<feature type="compositionally biased region" description="Basic and acidic residues" evidence="1">
    <location>
        <begin position="49"/>
        <end position="65"/>
    </location>
</feature>
<evidence type="ECO:0000313" key="2">
    <source>
        <dbReference type="EMBL" id="KAK4326049.1"/>
    </source>
</evidence>
<feature type="compositionally biased region" description="Basic residues" evidence="1">
    <location>
        <begin position="26"/>
        <end position="48"/>
    </location>
</feature>
<feature type="region of interest" description="Disordered" evidence="1">
    <location>
        <begin position="26"/>
        <end position="65"/>
    </location>
</feature>
<name>A0AAE1QFQ5_9EUCA</name>
<dbReference type="Proteomes" id="UP001292094">
    <property type="component" value="Unassembled WGS sequence"/>
</dbReference>
<comment type="caution">
    <text evidence="2">The sequence shown here is derived from an EMBL/GenBank/DDBJ whole genome shotgun (WGS) entry which is preliminary data.</text>
</comment>
<proteinExistence type="predicted"/>